<dbReference type="EMBL" id="ARXS01000014">
    <property type="protein sequence ID" value="MCU5783288.1"/>
    <property type="molecule type" value="Genomic_DNA"/>
</dbReference>
<organism evidence="3 4">
    <name type="scientific">Alloalcanivorax balearicus MACL04</name>
    <dbReference type="NCBI Taxonomy" id="1177182"/>
    <lineage>
        <taxon>Bacteria</taxon>
        <taxon>Pseudomonadati</taxon>
        <taxon>Pseudomonadota</taxon>
        <taxon>Gammaproteobacteria</taxon>
        <taxon>Oceanospirillales</taxon>
        <taxon>Alcanivoracaceae</taxon>
        <taxon>Alloalcanivorax</taxon>
    </lineage>
</organism>
<accession>A0ABT2R0H1</accession>
<evidence type="ECO:0000313" key="4">
    <source>
        <dbReference type="Proteomes" id="UP001064106"/>
    </source>
</evidence>
<evidence type="ECO:0000256" key="1">
    <source>
        <dbReference type="SAM" id="MobiDB-lite"/>
    </source>
</evidence>
<name>A0ABT2R0H1_9GAMM</name>
<dbReference type="InterPro" id="IPR017035">
    <property type="entry name" value="UCP035009_HsdR_All3000-type"/>
</dbReference>
<protein>
    <recommendedName>
        <fullName evidence="2">Type I restriction enzyme R protein N-terminal domain-containing protein</fullName>
    </recommendedName>
</protein>
<gene>
    <name evidence="3" type="ORF">MA04_02588</name>
</gene>
<evidence type="ECO:0000313" key="3">
    <source>
        <dbReference type="EMBL" id="MCU5783288.1"/>
    </source>
</evidence>
<comment type="caution">
    <text evidence="3">The sequence shown here is derived from an EMBL/GenBank/DDBJ whole genome shotgun (WGS) entry which is preliminary data.</text>
</comment>
<dbReference type="Proteomes" id="UP001064106">
    <property type="component" value="Unassembled WGS sequence"/>
</dbReference>
<keyword evidence="4" id="KW-1185">Reference proteome</keyword>
<feature type="domain" description="Type I restriction enzyme R protein N-terminal" evidence="2">
    <location>
        <begin position="61"/>
        <end position="123"/>
    </location>
</feature>
<dbReference type="InterPro" id="IPR029464">
    <property type="entry name" value="HSDR_N"/>
</dbReference>
<dbReference type="RefSeq" id="WP_205475479.1">
    <property type="nucleotide sequence ID" value="NZ_ARXS01000014.1"/>
</dbReference>
<feature type="region of interest" description="Disordered" evidence="1">
    <location>
        <begin position="245"/>
        <end position="264"/>
    </location>
</feature>
<proteinExistence type="predicted"/>
<sequence>MFMDFEDRLEQMRSKVGQLAGDLATEEATKNALVMPFIKDILGYDVFNPLEVIPEFTADQGIKKGEKVDYAVKQHGSIQILIECKRAGDELGFKHASQLYRYFSVTEARIAILTNGIRYQFFTDLDAANRMDKNPFMEVDFTNFNWRLSDEIRKLSKNDFDLGDVITAAGELKYTNRIKKLIAEEFSQPSEEFVVLFAGKVYDGRLTQKAKEEFRDIVQRATAQFLNDNLNERLKGAVRDDYTQRSSALNRQEETEQEEGQGPQIETTAEELQGFYIVRAILSDQVDINRITERDTLSYFGVLLDDNNRKPICRLHFNRSQKYIGLFDKDKKETRYPIRSPTDIFQYKGQLREAIGYYDVPDTDEDPESEMVGS</sequence>
<dbReference type="PIRSF" id="PIRSF035009">
    <property type="entry name" value="UCP035009_HSDR_N"/>
    <property type="match status" value="1"/>
</dbReference>
<reference evidence="3" key="1">
    <citation type="submission" date="2012-09" db="EMBL/GenBank/DDBJ databases">
        <title>Genome Sequence of alkane-degrading Bacterium Alcanivorax balearicus MACL04.</title>
        <authorList>
            <person name="Lai Q."/>
            <person name="Shao Z."/>
        </authorList>
    </citation>
    <scope>NUCLEOTIDE SEQUENCE</scope>
    <source>
        <strain evidence="3">MACL04</strain>
    </source>
</reference>
<dbReference type="Pfam" id="PF13588">
    <property type="entry name" value="HSDR_N_2"/>
    <property type="match status" value="1"/>
</dbReference>
<evidence type="ECO:0000259" key="2">
    <source>
        <dbReference type="Pfam" id="PF13588"/>
    </source>
</evidence>